<dbReference type="PANTHER" id="PTHR45683">
    <property type="entry name" value="MITOCHONDRIAL NICOTINAMIDE ADENINE DINUCLEOTIDE TRANSPORTER 1-RELATED-RELATED"/>
    <property type="match status" value="1"/>
</dbReference>
<evidence type="ECO:0000313" key="12">
    <source>
        <dbReference type="EMBL" id="CAH2353697.1"/>
    </source>
</evidence>
<evidence type="ECO:0000256" key="2">
    <source>
        <dbReference type="ARBA" id="ARBA00004141"/>
    </source>
</evidence>
<dbReference type="InterPro" id="IPR023395">
    <property type="entry name" value="MCP_dom_sf"/>
</dbReference>
<dbReference type="OrthoDB" id="428293at2759"/>
<feature type="repeat" description="Solcar" evidence="10">
    <location>
        <begin position="221"/>
        <end position="306"/>
    </location>
</feature>
<keyword evidence="13" id="KW-1185">Reference proteome</keyword>
<organism evidence="12 13">
    <name type="scientific">[Candida] railenensis</name>
    <dbReference type="NCBI Taxonomy" id="45579"/>
    <lineage>
        <taxon>Eukaryota</taxon>
        <taxon>Fungi</taxon>
        <taxon>Dikarya</taxon>
        <taxon>Ascomycota</taxon>
        <taxon>Saccharomycotina</taxon>
        <taxon>Pichiomycetes</taxon>
        <taxon>Debaryomycetaceae</taxon>
        <taxon>Kurtzmaniella</taxon>
    </lineage>
</organism>
<dbReference type="PROSITE" id="PS50920">
    <property type="entry name" value="SOLCAR"/>
    <property type="match status" value="3"/>
</dbReference>
<evidence type="ECO:0000256" key="9">
    <source>
        <dbReference type="ARBA" id="ARBA00023136"/>
    </source>
</evidence>
<evidence type="ECO:0000256" key="11">
    <source>
        <dbReference type="RuleBase" id="RU000488"/>
    </source>
</evidence>
<evidence type="ECO:0000256" key="4">
    <source>
        <dbReference type="ARBA" id="ARBA00021935"/>
    </source>
</evidence>
<comment type="subcellular location">
    <subcellularLocation>
        <location evidence="2">Membrane</location>
        <topology evidence="2">Multi-pass membrane protein</topology>
    </subcellularLocation>
</comment>
<accession>A0A9P0VZM4</accession>
<dbReference type="GO" id="GO:0055085">
    <property type="term" value="P:transmembrane transport"/>
    <property type="evidence" value="ECO:0007669"/>
    <property type="project" value="InterPro"/>
</dbReference>
<comment type="caution">
    <text evidence="12">The sequence shown here is derived from an EMBL/GenBank/DDBJ whole genome shotgun (WGS) entry which is preliminary data.</text>
</comment>
<dbReference type="GO" id="GO:0006862">
    <property type="term" value="P:nucleotide transport"/>
    <property type="evidence" value="ECO:0007669"/>
    <property type="project" value="InterPro"/>
</dbReference>
<dbReference type="Gene3D" id="1.50.40.10">
    <property type="entry name" value="Mitochondrial carrier domain"/>
    <property type="match status" value="2"/>
</dbReference>
<dbReference type="GO" id="GO:0016020">
    <property type="term" value="C:membrane"/>
    <property type="evidence" value="ECO:0007669"/>
    <property type="project" value="UniProtKB-SubCell"/>
</dbReference>
<keyword evidence="8" id="KW-1133">Transmembrane helix</keyword>
<dbReference type="Pfam" id="PF00153">
    <property type="entry name" value="Mito_carr"/>
    <property type="match status" value="3"/>
</dbReference>
<evidence type="ECO:0000256" key="8">
    <source>
        <dbReference type="ARBA" id="ARBA00022989"/>
    </source>
</evidence>
<keyword evidence="5 11" id="KW-0813">Transport</keyword>
<reference evidence="12" key="1">
    <citation type="submission" date="2022-03" db="EMBL/GenBank/DDBJ databases">
        <authorList>
            <person name="Legras J.-L."/>
            <person name="Devillers H."/>
            <person name="Grondin C."/>
        </authorList>
    </citation>
    <scope>NUCLEOTIDE SEQUENCE</scope>
    <source>
        <strain evidence="12">CLIB 1423</strain>
    </source>
</reference>
<dbReference type="InterPro" id="IPR018108">
    <property type="entry name" value="MCP_transmembrane"/>
</dbReference>
<name>A0A9P0VZM4_9ASCO</name>
<feature type="repeat" description="Solcar" evidence="10">
    <location>
        <begin position="121"/>
        <end position="208"/>
    </location>
</feature>
<evidence type="ECO:0000256" key="10">
    <source>
        <dbReference type="PROSITE-ProRule" id="PRU00282"/>
    </source>
</evidence>
<feature type="repeat" description="Solcar" evidence="10">
    <location>
        <begin position="3"/>
        <end position="115"/>
    </location>
</feature>
<dbReference type="InterPro" id="IPR044712">
    <property type="entry name" value="SLC25A32-like"/>
</dbReference>
<sequence>MVSDRQIETISGLAAGFSTTIVTHPLDLIKVRLQLSAERSKYPFSLLKNVLSKIHETANIEYQTSKQQPKTHKRLVLPKSFYTLSQYYRGIGPNLIGNISAWGLYFTLYAEFKANLVKTDSNTVNYFASSTLAGVSTSLLTNPIWVLKTRILGSSKHDNNAYKSIFDGVKQILRTEGPKSFWKGTIPSMFSVFQASLQFTFYDHLKNYYTSTPSSTSTYSLSTGQYIYISATSKILSMVIMYPSQMVKARLQNYHGTGKTIVSVCKDIWHNEGKLKGFYKGVGANMIRVVPATCITLVVYESVKDLLKKRQ</sequence>
<protein>
    <recommendedName>
        <fullName evidence="4">Mitochondrial thiamine pyrophosphate carrier 1</fullName>
    </recommendedName>
</protein>
<proteinExistence type="inferred from homology"/>
<keyword evidence="6 10" id="KW-0812">Transmembrane</keyword>
<evidence type="ECO:0000256" key="3">
    <source>
        <dbReference type="ARBA" id="ARBA00006375"/>
    </source>
</evidence>
<gene>
    <name evidence="12" type="ORF">CLIB1423_12S00936</name>
</gene>
<evidence type="ECO:0000313" key="13">
    <source>
        <dbReference type="Proteomes" id="UP000837801"/>
    </source>
</evidence>
<comment type="similarity">
    <text evidence="3 11">Belongs to the mitochondrial carrier (TC 2.A.29) family.</text>
</comment>
<dbReference type="Proteomes" id="UP000837801">
    <property type="component" value="Unassembled WGS sequence"/>
</dbReference>
<evidence type="ECO:0000256" key="7">
    <source>
        <dbReference type="ARBA" id="ARBA00022737"/>
    </source>
</evidence>
<evidence type="ECO:0000256" key="1">
    <source>
        <dbReference type="ARBA" id="ARBA00002238"/>
    </source>
</evidence>
<evidence type="ECO:0000256" key="5">
    <source>
        <dbReference type="ARBA" id="ARBA00022448"/>
    </source>
</evidence>
<evidence type="ECO:0000256" key="6">
    <source>
        <dbReference type="ARBA" id="ARBA00022692"/>
    </source>
</evidence>
<comment type="function">
    <text evidence="1">Mitochondrial transporter that mediates uptake of thiamine pyrophosphate (ThPP) into mitochondria.</text>
</comment>
<dbReference type="SUPFAM" id="SSF103506">
    <property type="entry name" value="Mitochondrial carrier"/>
    <property type="match status" value="1"/>
</dbReference>
<dbReference type="EMBL" id="CAKXYY010000012">
    <property type="protein sequence ID" value="CAH2353697.1"/>
    <property type="molecule type" value="Genomic_DNA"/>
</dbReference>
<dbReference type="AlphaFoldDB" id="A0A9P0VZM4"/>
<keyword evidence="9 10" id="KW-0472">Membrane</keyword>
<keyword evidence="7" id="KW-0677">Repeat</keyword>